<dbReference type="EMBL" id="JAAMPU010000108">
    <property type="protein sequence ID" value="NMH29231.1"/>
    <property type="molecule type" value="Genomic_DNA"/>
</dbReference>
<protein>
    <submittedName>
        <fullName evidence="2">Glycosyltransferase family 2 protein</fullName>
    </submittedName>
</protein>
<name>A0A972JHH0_9FLAO</name>
<accession>A0A972JHH0</accession>
<dbReference type="InterPro" id="IPR001173">
    <property type="entry name" value="Glyco_trans_2-like"/>
</dbReference>
<keyword evidence="3" id="KW-1185">Reference proteome</keyword>
<dbReference type="PANTHER" id="PTHR43179">
    <property type="entry name" value="RHAMNOSYLTRANSFERASE WBBL"/>
    <property type="match status" value="1"/>
</dbReference>
<comment type="caution">
    <text evidence="2">The sequence shown here is derived from an EMBL/GenBank/DDBJ whole genome shotgun (WGS) entry which is preliminary data.</text>
</comment>
<evidence type="ECO:0000313" key="2">
    <source>
        <dbReference type="EMBL" id="NMH29231.1"/>
    </source>
</evidence>
<dbReference type="PANTHER" id="PTHR43179:SF7">
    <property type="entry name" value="RHAMNOSYLTRANSFERASE WBBL"/>
    <property type="match status" value="1"/>
</dbReference>
<dbReference type="Gene3D" id="3.90.550.10">
    <property type="entry name" value="Spore Coat Polysaccharide Biosynthesis Protein SpsA, Chain A"/>
    <property type="match status" value="1"/>
</dbReference>
<feature type="domain" description="Glycosyltransferase 2-like" evidence="1">
    <location>
        <begin position="6"/>
        <end position="184"/>
    </location>
</feature>
<evidence type="ECO:0000259" key="1">
    <source>
        <dbReference type="Pfam" id="PF00535"/>
    </source>
</evidence>
<sequence>MHQVAVILVNYNSAEHTLHCLKSIAEHTSDRLDYQVVIVDNNSHYDNFAMLENGINGLADSHHTLIRSRINTGFGGGNMEALSAVKAKYLAFVNNDTLFKNDCLSLLFEAMENNPNYGITGGQAYKEDGSQLISLDHLASPGREIFGRSMLEKIDSKKYPNRKKKYTEPVKTGFVPGSFMFVRATDFYAVGGFDTNIFLYYEETDLCKRLADKGKTAWLIPSAEFVHFHGISTPRSIGIKKELKISLLYIIRKHYGFFGWLSVWLFLSVKYSFSGLLKPKNFPLLVLLLKGAPLKESLKQKQTISEI</sequence>
<dbReference type="Proteomes" id="UP000712080">
    <property type="component" value="Unassembled WGS sequence"/>
</dbReference>
<dbReference type="InterPro" id="IPR029044">
    <property type="entry name" value="Nucleotide-diphossugar_trans"/>
</dbReference>
<organism evidence="2 3">
    <name type="scientific">Flavobacterium silvaticum</name>
    <dbReference type="NCBI Taxonomy" id="1852020"/>
    <lineage>
        <taxon>Bacteria</taxon>
        <taxon>Pseudomonadati</taxon>
        <taxon>Bacteroidota</taxon>
        <taxon>Flavobacteriia</taxon>
        <taxon>Flavobacteriales</taxon>
        <taxon>Flavobacteriaceae</taxon>
        <taxon>Flavobacterium</taxon>
    </lineage>
</organism>
<dbReference type="AlphaFoldDB" id="A0A972JHH0"/>
<dbReference type="CDD" id="cd04186">
    <property type="entry name" value="GT_2_like_c"/>
    <property type="match status" value="1"/>
</dbReference>
<dbReference type="Pfam" id="PF00535">
    <property type="entry name" value="Glycos_transf_2"/>
    <property type="match status" value="1"/>
</dbReference>
<reference evidence="2" key="1">
    <citation type="submission" date="2020-02" db="EMBL/GenBank/DDBJ databases">
        <title>Flavobacterium sp. genome.</title>
        <authorList>
            <person name="Jung H.S."/>
            <person name="Baek J.H."/>
            <person name="Jeon C.O."/>
        </authorList>
    </citation>
    <scope>NUCLEOTIDE SEQUENCE</scope>
    <source>
        <strain evidence="2">SE-s28</strain>
    </source>
</reference>
<gene>
    <name evidence="2" type="ORF">G6047_14415</name>
</gene>
<proteinExistence type="predicted"/>
<dbReference type="SUPFAM" id="SSF53448">
    <property type="entry name" value="Nucleotide-diphospho-sugar transferases"/>
    <property type="match status" value="1"/>
</dbReference>
<evidence type="ECO:0000313" key="3">
    <source>
        <dbReference type="Proteomes" id="UP000712080"/>
    </source>
</evidence>